<dbReference type="EMBL" id="FODB01000071">
    <property type="protein sequence ID" value="SEO33005.1"/>
    <property type="molecule type" value="Genomic_DNA"/>
</dbReference>
<protein>
    <submittedName>
        <fullName evidence="1">Uncharacterized protein</fullName>
    </submittedName>
</protein>
<evidence type="ECO:0000313" key="2">
    <source>
        <dbReference type="Proteomes" id="UP000199493"/>
    </source>
</evidence>
<dbReference type="AlphaFoldDB" id="A0A1H8NTP5"/>
<gene>
    <name evidence="1" type="ORF">SAMN04490369_107116</name>
</gene>
<dbReference type="RefSeq" id="WP_089675971.1">
    <property type="nucleotide sequence ID" value="NZ_FODB01000071.1"/>
</dbReference>
<evidence type="ECO:0000313" key="1">
    <source>
        <dbReference type="EMBL" id="SEO33005.1"/>
    </source>
</evidence>
<name>A0A1H8NTP5_9GAMM</name>
<accession>A0A1H8NTP5</accession>
<sequence>MTITREALTQAATHGQPLDHLTAGQVWAAHKLCVPPERLQKPLASHIAALLDNVERKARREFFGGVTPNDTDAMISRTYDKQHPPFLRQPILETLREGMDTFFPGLKPAGYDDSGEAVYALADIAHALEVSEAELLQHAEQRGITDRIQRTPAPHRIH</sequence>
<dbReference type="Proteomes" id="UP000199493">
    <property type="component" value="Unassembled WGS sequence"/>
</dbReference>
<dbReference type="STRING" id="77097.SAMN04490369_107116"/>
<proteinExistence type="predicted"/>
<reference evidence="1 2" key="1">
    <citation type="submission" date="2016-10" db="EMBL/GenBank/DDBJ databases">
        <authorList>
            <person name="de Groot N.N."/>
        </authorList>
    </citation>
    <scope>NUCLEOTIDE SEQUENCE [LARGE SCALE GENOMIC DNA]</scope>
    <source>
        <strain evidence="1 2">558</strain>
    </source>
</reference>
<organism evidence="1 2">
    <name type="scientific">Vreelandella aquamarina</name>
    <dbReference type="NCBI Taxonomy" id="77097"/>
    <lineage>
        <taxon>Bacteria</taxon>
        <taxon>Pseudomonadati</taxon>
        <taxon>Pseudomonadota</taxon>
        <taxon>Gammaproteobacteria</taxon>
        <taxon>Oceanospirillales</taxon>
        <taxon>Halomonadaceae</taxon>
        <taxon>Vreelandella</taxon>
    </lineage>
</organism>